<protein>
    <submittedName>
        <fullName evidence="5">Related to fructose-bisphosphate aldolase</fullName>
    </submittedName>
</protein>
<dbReference type="Pfam" id="PF01116">
    <property type="entry name" value="F_bP_aldolase"/>
    <property type="match status" value="1"/>
</dbReference>
<evidence type="ECO:0000256" key="3">
    <source>
        <dbReference type="SAM" id="MobiDB-lite"/>
    </source>
</evidence>
<evidence type="ECO:0000313" key="5">
    <source>
        <dbReference type="EMBL" id="SPO05030.1"/>
    </source>
</evidence>
<evidence type="ECO:0000259" key="4">
    <source>
        <dbReference type="PROSITE" id="PS50048"/>
    </source>
</evidence>
<evidence type="ECO:0000313" key="6">
    <source>
        <dbReference type="Proteomes" id="UP001187682"/>
    </source>
</evidence>
<evidence type="ECO:0000256" key="1">
    <source>
        <dbReference type="ARBA" id="ARBA00004123"/>
    </source>
</evidence>
<dbReference type="GO" id="GO:0016832">
    <property type="term" value="F:aldehyde-lyase activity"/>
    <property type="evidence" value="ECO:0007669"/>
    <property type="project" value="InterPro"/>
</dbReference>
<dbReference type="PANTHER" id="PTHR37534:SF3">
    <property type="entry name" value="ZN(II)2CYS6 TRANSCRIPTION FACTOR (EUROFUNG)"/>
    <property type="match status" value="1"/>
</dbReference>
<gene>
    <name evidence="5" type="ORF">DNG_07715</name>
</gene>
<dbReference type="GO" id="GO:0008270">
    <property type="term" value="F:zinc ion binding"/>
    <property type="evidence" value="ECO:0007669"/>
    <property type="project" value="InterPro"/>
</dbReference>
<dbReference type="GO" id="GO:0045944">
    <property type="term" value="P:positive regulation of transcription by RNA polymerase II"/>
    <property type="evidence" value="ECO:0007669"/>
    <property type="project" value="TreeGrafter"/>
</dbReference>
<dbReference type="InterPro" id="IPR000771">
    <property type="entry name" value="FBA_II"/>
</dbReference>
<comment type="caution">
    <text evidence="5">The sequence shown here is derived from an EMBL/GenBank/DDBJ whole genome shotgun (WGS) entry which is preliminary data.</text>
</comment>
<dbReference type="GO" id="GO:0000976">
    <property type="term" value="F:transcription cis-regulatory region binding"/>
    <property type="evidence" value="ECO:0007669"/>
    <property type="project" value="TreeGrafter"/>
</dbReference>
<dbReference type="Pfam" id="PF00172">
    <property type="entry name" value="Zn_clus"/>
    <property type="match status" value="1"/>
</dbReference>
<evidence type="ECO:0000256" key="2">
    <source>
        <dbReference type="ARBA" id="ARBA00023242"/>
    </source>
</evidence>
<dbReference type="AlphaFoldDB" id="A0AAE8N2B8"/>
<dbReference type="Proteomes" id="UP001187682">
    <property type="component" value="Unassembled WGS sequence"/>
</dbReference>
<proteinExistence type="predicted"/>
<feature type="compositionally biased region" description="Basic and acidic residues" evidence="3">
    <location>
        <begin position="364"/>
        <end position="376"/>
    </location>
</feature>
<dbReference type="PROSITE" id="PS50048">
    <property type="entry name" value="ZN2_CY6_FUNGAL_2"/>
    <property type="match status" value="1"/>
</dbReference>
<feature type="region of interest" description="Disordered" evidence="3">
    <location>
        <begin position="325"/>
        <end position="417"/>
    </location>
</feature>
<dbReference type="InterPro" id="IPR036864">
    <property type="entry name" value="Zn2-C6_fun-type_DNA-bd_sf"/>
</dbReference>
<keyword evidence="2" id="KW-0539">Nucleus</keyword>
<dbReference type="SUPFAM" id="SSF57701">
    <property type="entry name" value="Zn2/Cys6 DNA-binding domain"/>
    <property type="match status" value="1"/>
</dbReference>
<organism evidence="5 6">
    <name type="scientific">Cephalotrichum gorgonifer</name>
    <dbReference type="NCBI Taxonomy" id="2041049"/>
    <lineage>
        <taxon>Eukaryota</taxon>
        <taxon>Fungi</taxon>
        <taxon>Dikarya</taxon>
        <taxon>Ascomycota</taxon>
        <taxon>Pezizomycotina</taxon>
        <taxon>Sordariomycetes</taxon>
        <taxon>Hypocreomycetidae</taxon>
        <taxon>Microascales</taxon>
        <taxon>Microascaceae</taxon>
        <taxon>Cephalotrichum</taxon>
    </lineage>
</organism>
<sequence length="960" mass="105515">MGTWPESRARNRTLQILRSATEGEYGVLAIICYNIEHLTALVRAAEAKRSPLILQLFPSTVKQLPTLAWAAAAAVKSATVPLSLHLDHAQDEGQIRDIAANLPFDSIMVDMSHYDHDENLAKTKILTRFCHENGIAVEAESGRINGGEEGIADTGSLEALFTTPEEVEDFLAAEVDLLAPSIGNIHGDYGPAGPQLDYQRLADVNRQIAGRVGMALHGTNDFTPEVMRRCIQNGTAKLNINKLILECWNVHLGEHAREPLMQLLDGGMAVLQAEVERWMDVCGSSGKALTCRKRRVKCDEAKPSCNRCSKADRECRYGQLAVAEPSDAGSDPANLSDREDVSQRKGYGSRSVASPCAIQGPRESSTEHPTEHEAFDNARTAFSASPGPLVPPDSSDSFRIGVPGAPSHNGRIDADDDEGLPNLDFSVSPLAASQIPLLNISPFEWYDLLAQDAISHIQRVNDATNGDPRWRFDESTLSRAQSGAPARYSSSHPGQTNADAAQELPSLDYHDDEPRPLAAHDSISKPWNTTSSIELSATDMRFLRYYTEVVGPILDLFDPVQHFTKVVPHLAMRNTGLLKALLAVAARYMSLDATAGAADDTVPVSASPDSTLLQGNSLPDSGLGQVPAQIATQYYYETLQYLSQTLLYPSYADSDEILATAILISTYEMFDTDPATRSGNWERHLRGAFWIQRSQDNDGESIDGLRRAVWWAWLRQDIWAAFRAGRPTLTIWRPRRRLEDLDSDELATRILYICAKCVEFASSSSADSGAGQDRDIRIKIDHGNKLLRSLQDWYDILPLSYKPIVVAAGVEDELSAAPTVSSCERDDRYNTATTDDRGRSAVFPSVWIHPPNHAGAMQMYHFAKAIVLLNQPTTGGLSEYRQRQKRLSESVNMVCGIANAYRDKESAVAFVSVQAVFAVGLFVQVPAKQDGLLYTLEQMLKKSKFPAPGLVAELKQVWAE</sequence>
<dbReference type="CDD" id="cd00947">
    <property type="entry name" value="TBP_aldolase_IIB"/>
    <property type="match status" value="1"/>
</dbReference>
<dbReference type="InterPro" id="IPR001138">
    <property type="entry name" value="Zn2Cys6_DnaBD"/>
</dbReference>
<dbReference type="Gene3D" id="4.10.240.10">
    <property type="entry name" value="Zn(2)-C6 fungal-type DNA-binding domain"/>
    <property type="match status" value="1"/>
</dbReference>
<dbReference type="Pfam" id="PF11951">
    <property type="entry name" value="Fungal_trans_2"/>
    <property type="match status" value="1"/>
</dbReference>
<dbReference type="CDD" id="cd00067">
    <property type="entry name" value="GAL4"/>
    <property type="match status" value="1"/>
</dbReference>
<dbReference type="GO" id="GO:0005634">
    <property type="term" value="C:nucleus"/>
    <property type="evidence" value="ECO:0007669"/>
    <property type="project" value="UniProtKB-SubCell"/>
</dbReference>
<dbReference type="GO" id="GO:0000981">
    <property type="term" value="F:DNA-binding transcription factor activity, RNA polymerase II-specific"/>
    <property type="evidence" value="ECO:0007669"/>
    <property type="project" value="InterPro"/>
</dbReference>
<dbReference type="SMART" id="SM00066">
    <property type="entry name" value="GAL4"/>
    <property type="match status" value="1"/>
</dbReference>
<feature type="domain" description="Zn(2)-C6 fungal-type" evidence="4">
    <location>
        <begin position="291"/>
        <end position="317"/>
    </location>
</feature>
<dbReference type="EMBL" id="ONZQ02000011">
    <property type="protein sequence ID" value="SPO05030.1"/>
    <property type="molecule type" value="Genomic_DNA"/>
</dbReference>
<dbReference type="InterPro" id="IPR013785">
    <property type="entry name" value="Aldolase_TIM"/>
</dbReference>
<name>A0AAE8N2B8_9PEZI</name>
<keyword evidence="6" id="KW-1185">Reference proteome</keyword>
<dbReference type="PANTHER" id="PTHR37534">
    <property type="entry name" value="TRANSCRIPTIONAL ACTIVATOR PROTEIN UGA3"/>
    <property type="match status" value="1"/>
</dbReference>
<comment type="subcellular location">
    <subcellularLocation>
        <location evidence="1">Nucleus</location>
    </subcellularLocation>
</comment>
<dbReference type="Gene3D" id="3.20.20.70">
    <property type="entry name" value="Aldolase class I"/>
    <property type="match status" value="1"/>
</dbReference>
<dbReference type="InterPro" id="IPR021858">
    <property type="entry name" value="Fun_TF"/>
</dbReference>
<dbReference type="GO" id="GO:0005975">
    <property type="term" value="P:carbohydrate metabolic process"/>
    <property type="evidence" value="ECO:0007669"/>
    <property type="project" value="InterPro"/>
</dbReference>
<dbReference type="SUPFAM" id="SSF51569">
    <property type="entry name" value="Aldolase"/>
    <property type="match status" value="1"/>
</dbReference>
<accession>A0AAE8N2B8</accession>
<reference evidence="5" key="1">
    <citation type="submission" date="2018-03" db="EMBL/GenBank/DDBJ databases">
        <authorList>
            <person name="Guldener U."/>
        </authorList>
    </citation>
    <scope>NUCLEOTIDE SEQUENCE</scope>
</reference>